<feature type="region of interest" description="Disordered" evidence="1">
    <location>
        <begin position="1"/>
        <end position="38"/>
    </location>
</feature>
<reference evidence="4 5" key="1">
    <citation type="submission" date="2014-02" db="EMBL/GenBank/DDBJ databases">
        <title>Draft genome sequence of Lysinibacillus manganicus DSM 26584T.</title>
        <authorList>
            <person name="Zhang F."/>
            <person name="Wang G."/>
            <person name="Zhang L."/>
        </authorList>
    </citation>
    <scope>NUCLEOTIDE SEQUENCE [LARGE SCALE GENOMIC DNA]</scope>
    <source>
        <strain evidence="4 5">DSM 26584</strain>
    </source>
</reference>
<evidence type="ECO:0000313" key="4">
    <source>
        <dbReference type="EMBL" id="KGR79576.1"/>
    </source>
</evidence>
<evidence type="ECO:0000313" key="5">
    <source>
        <dbReference type="Proteomes" id="UP000030416"/>
    </source>
</evidence>
<dbReference type="AlphaFoldDB" id="A0A0A3I446"/>
<sequence length="202" mass="23259">MSKKDYREKIEQHRQSIDVEKPNSRQSRSRYGKNKKPRRRDPLMTILTVIFIFIPLVVLVYIWGFYTPTTPSKAQGNEETLEYEKNDKLEEDETTIDEPVLIDDTVDENKEEDDLSENDNRNSNEVDQSNDKQSTNKDTSSAETSTEKEKKDEQISNGKHKVETGDTLYKIANERNTTVDAIMEANGMQTPDIQVGQTLIIP</sequence>
<dbReference type="STRING" id="1384049.CD29_05610"/>
<keyword evidence="2" id="KW-1133">Transmembrane helix</keyword>
<protein>
    <recommendedName>
        <fullName evidence="3">LysM domain-containing protein</fullName>
    </recommendedName>
</protein>
<feature type="domain" description="LysM" evidence="3">
    <location>
        <begin position="158"/>
        <end position="201"/>
    </location>
</feature>
<organism evidence="4 5">
    <name type="scientific">Ureibacillus manganicus DSM 26584</name>
    <dbReference type="NCBI Taxonomy" id="1384049"/>
    <lineage>
        <taxon>Bacteria</taxon>
        <taxon>Bacillati</taxon>
        <taxon>Bacillota</taxon>
        <taxon>Bacilli</taxon>
        <taxon>Bacillales</taxon>
        <taxon>Caryophanaceae</taxon>
        <taxon>Ureibacillus</taxon>
    </lineage>
</organism>
<dbReference type="GO" id="GO:0008932">
    <property type="term" value="F:lytic endotransglycosylase activity"/>
    <property type="evidence" value="ECO:0007669"/>
    <property type="project" value="TreeGrafter"/>
</dbReference>
<dbReference type="SMART" id="SM00257">
    <property type="entry name" value="LysM"/>
    <property type="match status" value="1"/>
</dbReference>
<dbReference type="Pfam" id="PF01476">
    <property type="entry name" value="LysM"/>
    <property type="match status" value="1"/>
</dbReference>
<name>A0A0A3I446_9BACL</name>
<dbReference type="EMBL" id="JPVN01000005">
    <property type="protein sequence ID" value="KGR79576.1"/>
    <property type="molecule type" value="Genomic_DNA"/>
</dbReference>
<evidence type="ECO:0000256" key="2">
    <source>
        <dbReference type="SAM" id="Phobius"/>
    </source>
</evidence>
<proteinExistence type="predicted"/>
<dbReference type="CDD" id="cd00118">
    <property type="entry name" value="LysM"/>
    <property type="match status" value="1"/>
</dbReference>
<dbReference type="Proteomes" id="UP000030416">
    <property type="component" value="Unassembled WGS sequence"/>
</dbReference>
<feature type="compositionally biased region" description="Basic and acidic residues" evidence="1">
    <location>
        <begin position="145"/>
        <end position="164"/>
    </location>
</feature>
<feature type="compositionally biased region" description="Basic and acidic residues" evidence="1">
    <location>
        <begin position="1"/>
        <end position="23"/>
    </location>
</feature>
<dbReference type="InterPro" id="IPR036779">
    <property type="entry name" value="LysM_dom_sf"/>
</dbReference>
<keyword evidence="2" id="KW-0812">Transmembrane</keyword>
<dbReference type="PROSITE" id="PS51782">
    <property type="entry name" value="LYSM"/>
    <property type="match status" value="1"/>
</dbReference>
<dbReference type="PANTHER" id="PTHR33734">
    <property type="entry name" value="LYSM DOMAIN-CONTAINING GPI-ANCHORED PROTEIN 2"/>
    <property type="match status" value="1"/>
</dbReference>
<feature type="region of interest" description="Disordered" evidence="1">
    <location>
        <begin position="69"/>
        <end position="167"/>
    </location>
</feature>
<gene>
    <name evidence="4" type="ORF">CD29_05610</name>
</gene>
<dbReference type="SUPFAM" id="SSF54106">
    <property type="entry name" value="LysM domain"/>
    <property type="match status" value="1"/>
</dbReference>
<dbReference type="PANTHER" id="PTHR33734:SF22">
    <property type="entry name" value="MEMBRANE-BOUND LYTIC MUREIN TRANSGLYCOSYLASE D"/>
    <property type="match status" value="1"/>
</dbReference>
<dbReference type="eggNOG" id="COG1388">
    <property type="taxonomic scope" value="Bacteria"/>
</dbReference>
<dbReference type="Gene3D" id="3.10.350.10">
    <property type="entry name" value="LysM domain"/>
    <property type="match status" value="1"/>
</dbReference>
<feature type="compositionally biased region" description="Basic residues" evidence="1">
    <location>
        <begin position="27"/>
        <end position="38"/>
    </location>
</feature>
<feature type="compositionally biased region" description="Polar residues" evidence="1">
    <location>
        <begin position="125"/>
        <end position="144"/>
    </location>
</feature>
<dbReference type="RefSeq" id="WP_036183837.1">
    <property type="nucleotide sequence ID" value="NZ_AVDA01000005.1"/>
</dbReference>
<keyword evidence="2" id="KW-0472">Membrane</keyword>
<feature type="compositionally biased region" description="Polar residues" evidence="1">
    <location>
        <begin position="69"/>
        <end position="78"/>
    </location>
</feature>
<accession>A0A0A3I446</accession>
<evidence type="ECO:0000259" key="3">
    <source>
        <dbReference type="PROSITE" id="PS51782"/>
    </source>
</evidence>
<feature type="compositionally biased region" description="Acidic residues" evidence="1">
    <location>
        <begin position="89"/>
        <end position="117"/>
    </location>
</feature>
<feature type="transmembrane region" description="Helical" evidence="2">
    <location>
        <begin position="43"/>
        <end position="66"/>
    </location>
</feature>
<dbReference type="OrthoDB" id="2583609at2"/>
<keyword evidence="5" id="KW-1185">Reference proteome</keyword>
<evidence type="ECO:0000256" key="1">
    <source>
        <dbReference type="SAM" id="MobiDB-lite"/>
    </source>
</evidence>
<comment type="caution">
    <text evidence="4">The sequence shown here is derived from an EMBL/GenBank/DDBJ whole genome shotgun (WGS) entry which is preliminary data.</text>
</comment>
<dbReference type="InterPro" id="IPR018392">
    <property type="entry name" value="LysM"/>
</dbReference>